<dbReference type="Gene3D" id="3.40.50.10610">
    <property type="entry name" value="ABC-type transport auxiliary lipoprotein component"/>
    <property type="match status" value="1"/>
</dbReference>
<accession>A0A1W1BX86</accession>
<reference evidence="2" key="1">
    <citation type="submission" date="2016-10" db="EMBL/GenBank/DDBJ databases">
        <authorList>
            <person name="de Groot N.N."/>
        </authorList>
    </citation>
    <scope>NUCLEOTIDE SEQUENCE</scope>
</reference>
<dbReference type="PROSITE" id="PS51257">
    <property type="entry name" value="PROKAR_LIPOPROTEIN"/>
    <property type="match status" value="1"/>
</dbReference>
<evidence type="ECO:0000259" key="1">
    <source>
        <dbReference type="Pfam" id="PF03886"/>
    </source>
</evidence>
<proteinExistence type="predicted"/>
<feature type="domain" description="ABC-type transport auxiliary lipoprotein component" evidence="1">
    <location>
        <begin position="25"/>
        <end position="181"/>
    </location>
</feature>
<protein>
    <recommendedName>
        <fullName evidence="1">ABC-type transport auxiliary lipoprotein component domain-containing protein</fullName>
    </recommendedName>
</protein>
<dbReference type="SUPFAM" id="SSF159594">
    <property type="entry name" value="XCC0632-like"/>
    <property type="match status" value="1"/>
</dbReference>
<dbReference type="AlphaFoldDB" id="A0A1W1BX86"/>
<dbReference type="Pfam" id="PF03886">
    <property type="entry name" value="ABC_trans_aux"/>
    <property type="match status" value="1"/>
</dbReference>
<evidence type="ECO:0000313" key="2">
    <source>
        <dbReference type="EMBL" id="SFV58149.1"/>
    </source>
</evidence>
<gene>
    <name evidence="2" type="ORF">MNB_SV-10-1401</name>
</gene>
<organism evidence="2">
    <name type="scientific">hydrothermal vent metagenome</name>
    <dbReference type="NCBI Taxonomy" id="652676"/>
    <lineage>
        <taxon>unclassified sequences</taxon>
        <taxon>metagenomes</taxon>
        <taxon>ecological metagenomes</taxon>
    </lineage>
</organism>
<name>A0A1W1BX86_9ZZZZ</name>
<sequence>MFKRNYIPVLLMLTGLAGCGSSSYYILSTAPQPATVFRQTGGSIGVEKVTVPKYLFKHQIAVARSSSQVTFLSGASWAEDIDEGLTQRLIGFLQKKFNQPEVYGYPWDVEQQPKVKVKVQISRFIAQGDRVYLDASIQLENMKTGKRKAKLFSVSVPSGSSASSIVAAMDKAFSRLEAQVALGIKNL</sequence>
<dbReference type="InterPro" id="IPR005586">
    <property type="entry name" value="ABC_trans_aux"/>
</dbReference>
<dbReference type="EMBL" id="FPHL01000016">
    <property type="protein sequence ID" value="SFV58149.1"/>
    <property type="molecule type" value="Genomic_DNA"/>
</dbReference>